<sequence>MEISRIKELALASGFKLKDQVNGELDLNAYVYDFAQILEREVLAQARSVFGQEAVTIDDTEFLDAEITQISESMSEKHYFDNGESEELEMLVAKAMKLGELYERKKWQEAKAIPEGFVLVKKELPGEIAEAMALERVNSPLGNETNPFWVETIEKVYKEHLHKKKWELWRDYKDAIKAQEQQDAS</sequence>
<keyword evidence="1" id="KW-0614">Plasmid</keyword>
<dbReference type="Proteomes" id="UP000245977">
    <property type="component" value="Plasmid p1_010030"/>
</dbReference>
<dbReference type="OrthoDB" id="6694110at2"/>
<evidence type="ECO:0000313" key="2">
    <source>
        <dbReference type="Proteomes" id="UP000245977"/>
    </source>
</evidence>
<reference evidence="1" key="1">
    <citation type="submission" date="2019-08" db="EMBL/GenBank/DDBJ databases">
        <title>The complete genome of Acinetobacter defluvii strain WCHAD010030.</title>
        <authorList>
            <person name="Hu Y."/>
            <person name="Qin J."/>
            <person name="Feng Y."/>
            <person name="Zong Z."/>
        </authorList>
    </citation>
    <scope>NUCLEOTIDE SEQUENCE</scope>
    <source>
        <strain evidence="1">WCHA30</strain>
        <plasmid evidence="1">p1_010030</plasmid>
    </source>
</reference>
<name>A0A2S2F878_9GAMM</name>
<proteinExistence type="predicted"/>
<dbReference type="AlphaFoldDB" id="A0A2S2F878"/>
<keyword evidence="2" id="KW-1185">Reference proteome</keyword>
<organism evidence="1 2">
    <name type="scientific">Acinetobacter defluvii</name>
    <dbReference type="NCBI Taxonomy" id="1871111"/>
    <lineage>
        <taxon>Bacteria</taxon>
        <taxon>Pseudomonadati</taxon>
        <taxon>Pseudomonadota</taxon>
        <taxon>Gammaproteobacteria</taxon>
        <taxon>Moraxellales</taxon>
        <taxon>Moraxellaceae</taxon>
        <taxon>Acinetobacter</taxon>
    </lineage>
</organism>
<evidence type="ECO:0000313" key="1">
    <source>
        <dbReference type="EMBL" id="AWL27186.1"/>
    </source>
</evidence>
<dbReference type="KEGG" id="adv:DJ533_00450"/>
<gene>
    <name evidence="1" type="ORF">DJ533_00450</name>
</gene>
<geneLocation type="plasmid" evidence="1 2">
    <name>p1_010030</name>
</geneLocation>
<protein>
    <submittedName>
        <fullName evidence="1">Uncharacterized protein</fullName>
    </submittedName>
</protein>
<dbReference type="RefSeq" id="WP_065994745.1">
    <property type="nucleotide sequence ID" value="NZ_CP029389.2"/>
</dbReference>
<accession>A0A2S2F878</accession>
<dbReference type="EMBL" id="CP029389">
    <property type="protein sequence ID" value="AWL27186.1"/>
    <property type="molecule type" value="Genomic_DNA"/>
</dbReference>
<dbReference type="STRING" id="1871111.GCA_001704615_00861"/>